<protein>
    <submittedName>
        <fullName evidence="4">RNA-binding domain-containing protein</fullName>
    </submittedName>
</protein>
<dbReference type="SUPFAM" id="SSF54928">
    <property type="entry name" value="RNA-binding domain, RBD"/>
    <property type="match status" value="1"/>
</dbReference>
<keyword evidence="5" id="KW-1185">Reference proteome</keyword>
<dbReference type="InterPro" id="IPR000504">
    <property type="entry name" value="RRM_dom"/>
</dbReference>
<evidence type="ECO:0000313" key="5">
    <source>
        <dbReference type="Proteomes" id="UP000076738"/>
    </source>
</evidence>
<evidence type="ECO:0000313" key="4">
    <source>
        <dbReference type="EMBL" id="KZO98971.1"/>
    </source>
</evidence>
<dbReference type="Proteomes" id="UP000076738">
    <property type="component" value="Unassembled WGS sequence"/>
</dbReference>
<evidence type="ECO:0000259" key="3">
    <source>
        <dbReference type="PROSITE" id="PS50102"/>
    </source>
</evidence>
<gene>
    <name evidence="4" type="ORF">CALVIDRAFT_561895</name>
</gene>
<dbReference type="EMBL" id="KV417274">
    <property type="protein sequence ID" value="KZO98971.1"/>
    <property type="molecule type" value="Genomic_DNA"/>
</dbReference>
<organism evidence="4 5">
    <name type="scientific">Calocera viscosa (strain TUFC12733)</name>
    <dbReference type="NCBI Taxonomy" id="1330018"/>
    <lineage>
        <taxon>Eukaryota</taxon>
        <taxon>Fungi</taxon>
        <taxon>Dikarya</taxon>
        <taxon>Basidiomycota</taxon>
        <taxon>Agaricomycotina</taxon>
        <taxon>Dacrymycetes</taxon>
        <taxon>Dacrymycetales</taxon>
        <taxon>Dacrymycetaceae</taxon>
        <taxon>Calocera</taxon>
    </lineage>
</organism>
<dbReference type="InterPro" id="IPR012677">
    <property type="entry name" value="Nucleotide-bd_a/b_plait_sf"/>
</dbReference>
<dbReference type="AlphaFoldDB" id="A0A167PN92"/>
<feature type="region of interest" description="Disordered" evidence="2">
    <location>
        <begin position="85"/>
        <end position="316"/>
    </location>
</feature>
<dbReference type="SMART" id="SM00360">
    <property type="entry name" value="RRM"/>
    <property type="match status" value="1"/>
</dbReference>
<proteinExistence type="predicted"/>
<accession>A0A167PN92</accession>
<reference evidence="4 5" key="1">
    <citation type="journal article" date="2016" name="Mol. Biol. Evol.">
        <title>Comparative Genomics of Early-Diverging Mushroom-Forming Fungi Provides Insights into the Origins of Lignocellulose Decay Capabilities.</title>
        <authorList>
            <person name="Nagy L.G."/>
            <person name="Riley R."/>
            <person name="Tritt A."/>
            <person name="Adam C."/>
            <person name="Daum C."/>
            <person name="Floudas D."/>
            <person name="Sun H."/>
            <person name="Yadav J.S."/>
            <person name="Pangilinan J."/>
            <person name="Larsson K.H."/>
            <person name="Matsuura K."/>
            <person name="Barry K."/>
            <person name="Labutti K."/>
            <person name="Kuo R."/>
            <person name="Ohm R.A."/>
            <person name="Bhattacharya S.S."/>
            <person name="Shirouzu T."/>
            <person name="Yoshinaga Y."/>
            <person name="Martin F.M."/>
            <person name="Grigoriev I.V."/>
            <person name="Hibbett D.S."/>
        </authorList>
    </citation>
    <scope>NUCLEOTIDE SEQUENCE [LARGE SCALE GENOMIC DNA]</scope>
    <source>
        <strain evidence="4 5">TUFC12733</strain>
    </source>
</reference>
<dbReference type="GO" id="GO:0003723">
    <property type="term" value="F:RNA binding"/>
    <property type="evidence" value="ECO:0007669"/>
    <property type="project" value="UniProtKB-UniRule"/>
</dbReference>
<evidence type="ECO:0000256" key="1">
    <source>
        <dbReference type="PROSITE-ProRule" id="PRU00176"/>
    </source>
</evidence>
<feature type="compositionally biased region" description="Basic and acidic residues" evidence="2">
    <location>
        <begin position="95"/>
        <end position="227"/>
    </location>
</feature>
<dbReference type="OrthoDB" id="5970at2759"/>
<dbReference type="PROSITE" id="PS50102">
    <property type="entry name" value="RRM"/>
    <property type="match status" value="1"/>
</dbReference>
<keyword evidence="1" id="KW-0694">RNA-binding</keyword>
<evidence type="ECO:0000256" key="2">
    <source>
        <dbReference type="SAM" id="MobiDB-lite"/>
    </source>
</evidence>
<dbReference type="STRING" id="1330018.A0A167PN92"/>
<feature type="domain" description="RRM" evidence="3">
    <location>
        <begin position="8"/>
        <end position="85"/>
    </location>
</feature>
<dbReference type="PANTHER" id="PTHR48038">
    <property type="entry name" value="RIBONUCLEOPROTEIN RB97D"/>
    <property type="match status" value="1"/>
</dbReference>
<dbReference type="Gene3D" id="3.30.70.330">
    <property type="match status" value="1"/>
</dbReference>
<dbReference type="PANTHER" id="PTHR48038:SF1">
    <property type="entry name" value="RIBONUCLEOPROTEIN RB97D"/>
    <property type="match status" value="1"/>
</dbReference>
<sequence length="316" mass="37368">MSSHGGPRVLYICGFPSDLRAKDLAAQFEKFGPIIRCDIPLSKHHNSIPYAFVEYHDGATAEEAYKEMHGVRLDGARISVEWARRSPQSTWRLDGPGRSEDTRGHTSRASWDRHDDRDDRDDRERESRTEKHEQRYHPREHDTERPEERGRDAREHDRGYERTQEAHARDYERSHDRDYDRNRDYDRTTGSAHDYKRSLDRAYDRDYRRDERDKRERSRSPRRRDSGYVDSTAISHSRDRHSSGYSQAYRDRDRRSSQETSTSRQYERPPRGEERYEKPRSPVREDWDWGPDPVEADGARTPASPSIRPAGPAREA</sequence>
<feature type="compositionally biased region" description="Basic and acidic residues" evidence="2">
    <location>
        <begin position="265"/>
        <end position="287"/>
    </location>
</feature>
<name>A0A167PN92_CALVF</name>
<dbReference type="Pfam" id="PF00076">
    <property type="entry name" value="RRM_1"/>
    <property type="match status" value="1"/>
</dbReference>
<dbReference type="InterPro" id="IPR035979">
    <property type="entry name" value="RBD_domain_sf"/>
</dbReference>